<keyword evidence="1" id="KW-0614">Plasmid</keyword>
<evidence type="ECO:0008006" key="2">
    <source>
        <dbReference type="Google" id="ProtNLM"/>
    </source>
</evidence>
<reference evidence="1" key="1">
    <citation type="journal article" date="2015" name="Infect. Immun.">
        <title>An Invertron-Like Linear Plasmid Mediates Intracellular Survival and Virulence in Bovine Isolates of Rhodococcus equi.</title>
        <authorList>
            <person name="Valero-Rello A."/>
            <person name="Hapeshi A."/>
            <person name="Anastasi E."/>
            <person name="Alvarez S."/>
            <person name="Scortti M."/>
            <person name="Meijer W.G."/>
            <person name="MacArthur I."/>
            <person name="Vazquez-Boland J.A."/>
        </authorList>
    </citation>
    <scope>NUCLEOTIDE SEQUENCE</scope>
    <source>
        <strain evidence="1">PAM2012</strain>
        <plasmid evidence="1">pVAPN2012</plasmid>
    </source>
</reference>
<accession>A0A0F6YSP4</accession>
<geneLocation type="plasmid" evidence="1">
    <name>pVAPN2012</name>
</geneLocation>
<dbReference type="EMBL" id="KP851975">
    <property type="protein sequence ID" value="AKF16002.1"/>
    <property type="molecule type" value="Genomic_DNA"/>
</dbReference>
<protein>
    <recommendedName>
        <fullName evidence="2">Rv3651-like N-terminal domain-containing protein</fullName>
    </recommendedName>
</protein>
<organism evidence="1">
    <name type="scientific">Rhodococcus hoagii</name>
    <name type="common">Corynebacterium equii</name>
    <dbReference type="NCBI Taxonomy" id="43767"/>
    <lineage>
        <taxon>Bacteria</taxon>
        <taxon>Bacillati</taxon>
        <taxon>Actinomycetota</taxon>
        <taxon>Actinomycetes</taxon>
        <taxon>Mycobacteriales</taxon>
        <taxon>Nocardiaceae</taxon>
        <taxon>Prescottella</taxon>
    </lineage>
</organism>
<name>A0A0F6YSP4_RHOHA</name>
<dbReference type="AlphaFoldDB" id="A0A0F6YSP4"/>
<dbReference type="RefSeq" id="WP_172686842.1">
    <property type="nucleotide sequence ID" value="NZ_AP024182.1"/>
</dbReference>
<sequence>MAIQGTWICVDIIGSRHGGDVFIHSGAGARVARPLARCAKGFGLDKKGEAVVRAVIEAALAGREIPKIDGLYVETHQIDTSDGTPVGLVVWVGVQPPTPRPVYNGWVLDMQAMTTRTSGDNVDLYGDVREADEERHVMYLFTYLNPEDVWSLVGGYYDALTGDHGDLIESYWSLQPGGQWVHFWSSGRLHLADGGGTRLLYGITLQLEERKFESNIASLIRYSNATLLLVEASHKIPLTTVGRHAPMGEDRVAQVLEQVDLAALANPEVPRDAEQRLSIDGVPFIASTFALHSAREKHGDPVAIVLLVEDDASTAESAAS</sequence>
<proteinExistence type="predicted"/>
<gene>
    <name evidence="1" type="ORF">pVAPN2012_0430</name>
</gene>
<evidence type="ECO:0000313" key="1">
    <source>
        <dbReference type="EMBL" id="AKF16002.1"/>
    </source>
</evidence>